<comment type="cofactor">
    <cofactor evidence="1">
        <name>[4Fe-4S] cluster</name>
        <dbReference type="ChEBI" id="CHEBI:49883"/>
    </cofactor>
</comment>
<evidence type="ECO:0000313" key="8">
    <source>
        <dbReference type="EMBL" id="SOH04467.1"/>
    </source>
</evidence>
<keyword evidence="2" id="KW-0004">4Fe-4S</keyword>
<keyword evidence="6" id="KW-0411">Iron-sulfur</keyword>
<dbReference type="AlphaFoldDB" id="A0A2C9CI76"/>
<evidence type="ECO:0000256" key="5">
    <source>
        <dbReference type="ARBA" id="ARBA00023004"/>
    </source>
</evidence>
<dbReference type="SFLD" id="SFLDG01387">
    <property type="entry name" value="BtrN-like_SPASM_domain_contain"/>
    <property type="match status" value="1"/>
</dbReference>
<dbReference type="InterPro" id="IPR023885">
    <property type="entry name" value="4Fe4S-binding_SPASM_dom"/>
</dbReference>
<dbReference type="GO" id="GO:0003824">
    <property type="term" value="F:catalytic activity"/>
    <property type="evidence" value="ECO:0007669"/>
    <property type="project" value="InterPro"/>
</dbReference>
<evidence type="ECO:0000313" key="9">
    <source>
        <dbReference type="Proteomes" id="UP000221734"/>
    </source>
</evidence>
<dbReference type="SFLD" id="SFLDS00029">
    <property type="entry name" value="Radical_SAM"/>
    <property type="match status" value="1"/>
</dbReference>
<dbReference type="EMBL" id="LT934425">
    <property type="protein sequence ID" value="SOH04467.1"/>
    <property type="molecule type" value="Genomic_DNA"/>
</dbReference>
<dbReference type="RefSeq" id="WP_169703040.1">
    <property type="nucleotide sequence ID" value="NZ_LT934425.1"/>
</dbReference>
<keyword evidence="4" id="KW-0479">Metal-binding</keyword>
<dbReference type="InterPro" id="IPR013785">
    <property type="entry name" value="Aldolase_TIM"/>
</dbReference>
<dbReference type="Gene3D" id="3.20.20.70">
    <property type="entry name" value="Aldolase class I"/>
    <property type="match status" value="1"/>
</dbReference>
<dbReference type="InterPro" id="IPR007197">
    <property type="entry name" value="rSAM"/>
</dbReference>
<dbReference type="SFLD" id="SFLDG01067">
    <property type="entry name" value="SPASM/twitch_domain_containing"/>
    <property type="match status" value="1"/>
</dbReference>
<dbReference type="Pfam" id="PF13186">
    <property type="entry name" value="SPASM"/>
    <property type="match status" value="1"/>
</dbReference>
<dbReference type="InterPro" id="IPR034391">
    <property type="entry name" value="AdoMet-like_SPASM_containing"/>
</dbReference>
<dbReference type="Proteomes" id="UP000221734">
    <property type="component" value="Chromosome Kuenenia_stuttgartiensis_MBR1"/>
</dbReference>
<proteinExistence type="predicted"/>
<organism evidence="8 9">
    <name type="scientific">Kuenenia stuttgartiensis</name>
    <dbReference type="NCBI Taxonomy" id="174633"/>
    <lineage>
        <taxon>Bacteria</taxon>
        <taxon>Pseudomonadati</taxon>
        <taxon>Planctomycetota</taxon>
        <taxon>Candidatus Brocadiia</taxon>
        <taxon>Candidatus Brocadiales</taxon>
        <taxon>Candidatus Brocadiaceae</taxon>
        <taxon>Candidatus Kuenenia</taxon>
    </lineage>
</organism>
<dbReference type="GO" id="GO:0051536">
    <property type="term" value="F:iron-sulfur cluster binding"/>
    <property type="evidence" value="ECO:0007669"/>
    <property type="project" value="UniProtKB-KW"/>
</dbReference>
<dbReference type="InterPro" id="IPR050377">
    <property type="entry name" value="Radical_SAM_PqqE_MftC-like"/>
</dbReference>
<feature type="domain" description="Radical SAM core" evidence="7">
    <location>
        <begin position="9"/>
        <end position="236"/>
    </location>
</feature>
<protein>
    <recommendedName>
        <fullName evidence="7">Radical SAM core domain-containing protein</fullName>
    </recommendedName>
</protein>
<dbReference type="SUPFAM" id="SSF102114">
    <property type="entry name" value="Radical SAM enzymes"/>
    <property type="match status" value="1"/>
</dbReference>
<evidence type="ECO:0000256" key="2">
    <source>
        <dbReference type="ARBA" id="ARBA00022485"/>
    </source>
</evidence>
<reference evidence="9" key="1">
    <citation type="submission" date="2017-10" db="EMBL/GenBank/DDBJ databases">
        <authorList>
            <person name="Frank J."/>
        </authorList>
    </citation>
    <scope>NUCLEOTIDE SEQUENCE [LARGE SCALE GENOMIC DNA]</scope>
</reference>
<name>A0A2C9CI76_KUEST</name>
<dbReference type="PANTHER" id="PTHR11228">
    <property type="entry name" value="RADICAL SAM DOMAIN PROTEIN"/>
    <property type="match status" value="1"/>
</dbReference>
<keyword evidence="5" id="KW-0408">Iron</keyword>
<dbReference type="PROSITE" id="PS51918">
    <property type="entry name" value="RADICAL_SAM"/>
    <property type="match status" value="1"/>
</dbReference>
<evidence type="ECO:0000256" key="6">
    <source>
        <dbReference type="ARBA" id="ARBA00023014"/>
    </source>
</evidence>
<gene>
    <name evidence="8" type="primary">moaA_2</name>
    <name evidence="8" type="ORF">KSMBR1_1969</name>
</gene>
<dbReference type="CDD" id="cd01335">
    <property type="entry name" value="Radical_SAM"/>
    <property type="match status" value="1"/>
</dbReference>
<evidence type="ECO:0000256" key="4">
    <source>
        <dbReference type="ARBA" id="ARBA00022723"/>
    </source>
</evidence>
<evidence type="ECO:0000259" key="7">
    <source>
        <dbReference type="PROSITE" id="PS51918"/>
    </source>
</evidence>
<dbReference type="KEGG" id="kst:KSMBR1_1969"/>
<evidence type="ECO:0000256" key="1">
    <source>
        <dbReference type="ARBA" id="ARBA00001966"/>
    </source>
</evidence>
<dbReference type="CDD" id="cd21109">
    <property type="entry name" value="SPASM"/>
    <property type="match status" value="1"/>
</dbReference>
<keyword evidence="9" id="KW-1185">Reference proteome</keyword>
<dbReference type="GO" id="GO:0046872">
    <property type="term" value="F:metal ion binding"/>
    <property type="evidence" value="ECO:0007669"/>
    <property type="project" value="UniProtKB-KW"/>
</dbReference>
<dbReference type="InterPro" id="IPR058240">
    <property type="entry name" value="rSAM_sf"/>
</dbReference>
<accession>A0A2C9CI76</accession>
<evidence type="ECO:0000256" key="3">
    <source>
        <dbReference type="ARBA" id="ARBA00022691"/>
    </source>
</evidence>
<dbReference type="Pfam" id="PF04055">
    <property type="entry name" value="Radical_SAM"/>
    <property type="match status" value="1"/>
</dbReference>
<keyword evidence="3" id="KW-0949">S-adenosyl-L-methionine</keyword>
<sequence length="308" mass="35828">MYPKMGKVSAFPLHVDIETTAKCNLRCGMCPSRELSKEKYGEYGNMKMELFRKLVDECTENKVFSIRLSWRGEVLINHDLVKFVHYAKVVKKIPNVSFLTNGSLLKGELAEKLIDYGVDYISVSIDGMDGMYEKIRYPLKFRSICENLKNFKELKRKKGKKKPVIRVTTLWPAIAQDPEAFYTRMSSICDKIVYNPLKDYSITEPQKKDFICQFPWERLFVGFDGKVQPCSITTDSFVIGDTNKNSLKDIWQSTEMNDLRNVHSKIKRMDVIPCNKCSYGIDYSKLWEGRDWTKWNPEELNQLSKGNQ</sequence>
<dbReference type="PANTHER" id="PTHR11228:SF7">
    <property type="entry name" value="PQQA PEPTIDE CYCLASE"/>
    <property type="match status" value="1"/>
</dbReference>